<sequence length="210" mass="23576">MAESKDPNVDIDFTVMYATHKAFRRDLRRLAAAVAAGQADKPQVRAGWDNFNHQLHNHHSVEDRALWPQVEAKITDRPDDQRLMKEMEDEHAELGPRIEAVDTAIKGGGGDLAALIEDLYQVMDGHFTHEEEAALPLIQDVLSPAEWRTFGLANAKNLGISGVSVYIPWVIDDATPDDQKAFLGSFPPPLRVVNKLIWQRGYAKKELFKV</sequence>
<dbReference type="STRING" id="380248.SAMN05216251_103357"/>
<dbReference type="EMBL" id="FONG01000003">
    <property type="protein sequence ID" value="SFE51253.1"/>
    <property type="molecule type" value="Genomic_DNA"/>
</dbReference>
<dbReference type="Gene3D" id="1.20.120.520">
    <property type="entry name" value="nmb1532 protein domain like"/>
    <property type="match status" value="1"/>
</dbReference>
<name>A0A1I2B7F9_9ACTN</name>
<protein>
    <submittedName>
        <fullName evidence="2">Hemerythrin HHE cation binding domain-containing protein</fullName>
    </submittedName>
</protein>
<reference evidence="2 3" key="1">
    <citation type="submission" date="2016-10" db="EMBL/GenBank/DDBJ databases">
        <authorList>
            <person name="de Groot N.N."/>
        </authorList>
    </citation>
    <scope>NUCLEOTIDE SEQUENCE [LARGE SCALE GENOMIC DNA]</scope>
    <source>
        <strain evidence="2 3">CGMCC 4.3510</strain>
    </source>
</reference>
<proteinExistence type="predicted"/>
<organism evidence="2 3">
    <name type="scientific">Actinacidiphila alni</name>
    <dbReference type="NCBI Taxonomy" id="380248"/>
    <lineage>
        <taxon>Bacteria</taxon>
        <taxon>Bacillati</taxon>
        <taxon>Actinomycetota</taxon>
        <taxon>Actinomycetes</taxon>
        <taxon>Kitasatosporales</taxon>
        <taxon>Streptomycetaceae</taxon>
        <taxon>Actinacidiphila</taxon>
    </lineage>
</organism>
<dbReference type="RefSeq" id="WP_245795819.1">
    <property type="nucleotide sequence ID" value="NZ_FONG01000003.1"/>
</dbReference>
<dbReference type="Pfam" id="PF01814">
    <property type="entry name" value="Hemerythrin"/>
    <property type="match status" value="1"/>
</dbReference>
<keyword evidence="3" id="KW-1185">Reference proteome</keyword>
<evidence type="ECO:0000313" key="2">
    <source>
        <dbReference type="EMBL" id="SFE51253.1"/>
    </source>
</evidence>
<dbReference type="Proteomes" id="UP000199323">
    <property type="component" value="Unassembled WGS sequence"/>
</dbReference>
<accession>A0A1I2B7F9</accession>
<dbReference type="AlphaFoldDB" id="A0A1I2B7F9"/>
<gene>
    <name evidence="2" type="ORF">SAMN05216251_103357</name>
</gene>
<dbReference type="CDD" id="cd12108">
    <property type="entry name" value="Hr-like"/>
    <property type="match status" value="1"/>
</dbReference>
<evidence type="ECO:0000259" key="1">
    <source>
        <dbReference type="Pfam" id="PF01814"/>
    </source>
</evidence>
<feature type="domain" description="Hemerythrin-like" evidence="1">
    <location>
        <begin position="15"/>
        <end position="138"/>
    </location>
</feature>
<evidence type="ECO:0000313" key="3">
    <source>
        <dbReference type="Proteomes" id="UP000199323"/>
    </source>
</evidence>
<dbReference type="InterPro" id="IPR012312">
    <property type="entry name" value="Hemerythrin-like"/>
</dbReference>